<proteinExistence type="predicted"/>
<organism evidence="1 2">
    <name type="scientific">Prosthecodimorpha staleyi</name>
    <dbReference type="NCBI Taxonomy" id="2840188"/>
    <lineage>
        <taxon>Bacteria</taxon>
        <taxon>Pseudomonadati</taxon>
        <taxon>Pseudomonadota</taxon>
        <taxon>Alphaproteobacteria</taxon>
        <taxon>Hyphomicrobiales</taxon>
        <taxon>Ancalomicrobiaceae</taxon>
        <taxon>Prosthecodimorpha</taxon>
    </lineage>
</organism>
<reference evidence="1 2" key="1">
    <citation type="submission" date="2021-06" db="EMBL/GenBank/DDBJ databases">
        <authorList>
            <person name="Grouzdev D.S."/>
            <person name="Koziaeva V."/>
        </authorList>
    </citation>
    <scope>NUCLEOTIDE SEQUENCE [LARGE SCALE GENOMIC DNA]</scope>
    <source>
        <strain evidence="1 2">22</strain>
    </source>
</reference>
<comment type="caution">
    <text evidence="1">The sequence shown here is derived from an EMBL/GenBank/DDBJ whole genome shotgun (WGS) entry which is preliminary data.</text>
</comment>
<keyword evidence="2" id="KW-1185">Reference proteome</keyword>
<feature type="non-terminal residue" evidence="1">
    <location>
        <position position="70"/>
    </location>
</feature>
<sequence>MLGTGRWWERVTRGLVGAANAYVWHPVAAKILIGTSALLLEDKHLPSPAEMEPVAAFLFGVVGMIACQAA</sequence>
<name>A0A947GK84_9HYPH</name>
<dbReference type="EMBL" id="JAHHZF010000038">
    <property type="protein sequence ID" value="MBT9293344.1"/>
    <property type="molecule type" value="Genomic_DNA"/>
</dbReference>
<accession>A0A947GK84</accession>
<gene>
    <name evidence="1" type="ORF">KL771_28145</name>
</gene>
<dbReference type="Proteomes" id="UP000766595">
    <property type="component" value="Unassembled WGS sequence"/>
</dbReference>
<evidence type="ECO:0000313" key="2">
    <source>
        <dbReference type="Proteomes" id="UP000766595"/>
    </source>
</evidence>
<protein>
    <submittedName>
        <fullName evidence="1">Uncharacterized protein</fullName>
    </submittedName>
</protein>
<dbReference type="AlphaFoldDB" id="A0A947GK84"/>
<evidence type="ECO:0000313" key="1">
    <source>
        <dbReference type="EMBL" id="MBT9293344.1"/>
    </source>
</evidence>
<dbReference type="RefSeq" id="WP_261971831.1">
    <property type="nucleotide sequence ID" value="NZ_JAHHZF010000038.1"/>
</dbReference>